<comment type="similarity">
    <text evidence="2">Belongs to the GMC oxidoreductase family.</text>
</comment>
<feature type="domain" description="Glucose-methanol-choline oxidoreductase N-terminal" evidence="16">
    <location>
        <begin position="194"/>
        <end position="281"/>
    </location>
</feature>
<dbReference type="PANTHER" id="PTHR47470">
    <property type="entry name" value="CHOLESTEROL OXIDASE"/>
    <property type="match status" value="1"/>
</dbReference>
<dbReference type="RefSeq" id="WP_211601004.1">
    <property type="nucleotide sequence ID" value="NZ_JAGSNF010000001.1"/>
</dbReference>
<dbReference type="InterPro" id="IPR052542">
    <property type="entry name" value="Cholesterol_Oxidase"/>
</dbReference>
<comment type="cofactor">
    <cofactor evidence="1">
        <name>FAD</name>
        <dbReference type="ChEBI" id="CHEBI:57692"/>
    </cofactor>
</comment>
<keyword evidence="7" id="KW-0443">Lipid metabolism</keyword>
<keyword evidence="6" id="KW-0560">Oxidoreductase</keyword>
<evidence type="ECO:0000256" key="15">
    <source>
        <dbReference type="ARBA" id="ARBA00049778"/>
    </source>
</evidence>
<dbReference type="SUPFAM" id="SSF51905">
    <property type="entry name" value="FAD/NAD(P)-binding domain"/>
    <property type="match status" value="1"/>
</dbReference>
<keyword evidence="10" id="KW-0413">Isomerase</keyword>
<evidence type="ECO:0000256" key="4">
    <source>
        <dbReference type="ARBA" id="ARBA00022630"/>
    </source>
</evidence>
<dbReference type="InterPro" id="IPR000172">
    <property type="entry name" value="GMC_OxRdtase_N"/>
</dbReference>
<dbReference type="Pfam" id="PF13450">
    <property type="entry name" value="NAD_binding_8"/>
    <property type="match status" value="1"/>
</dbReference>
<evidence type="ECO:0000256" key="13">
    <source>
        <dbReference type="ARBA" id="ARBA00049723"/>
    </source>
</evidence>
<dbReference type="GO" id="GO:0050660">
    <property type="term" value="F:flavin adenine dinucleotide binding"/>
    <property type="evidence" value="ECO:0007669"/>
    <property type="project" value="InterPro"/>
</dbReference>
<evidence type="ECO:0000256" key="12">
    <source>
        <dbReference type="ARBA" id="ARBA00049645"/>
    </source>
</evidence>
<sequence length="722" mass="78077">MTKGPTSEQPERDTVAHADVIVVGSGFGGAVAAARLAQAGQNVVVLERGRRWPAGSFPRRPDLDAGWLWEKGGGLYDIRWLDRMAVVQAAGLGGGSLAYANVFARPAQAVMDTSTAPHMARSLLDPYYDLAAHMLQVSTMPPDPASGRDPERTRLFEDVTRDLDVAEATVRPLLAVTFGDPDTERPNAHGVQQRGCRFVGECVIGCNHGAKNSLDMNYLAVAEREGATIVTGAEARRLERLDDGWAVITSATDDTSQERRYTATRLVLAAGAVATTELLLRARDVDGTLPGLSPTLGHGFSGNGDFLATTNQRHGTGDLTRGPTITTTTVLDVWEGRAPVWFQVQDGAIPPPLQDLLKGALPLRRTRAAWSRFRRTDTRRSFAVLGMGRDTSDGRLRLDDEGRVVLEWSNRRQARLYRAQRRVGPAIARRLGSPVRTAATWTLLRRPVTVHPLGGVPVGPDRTRGVVDALGEVHDHPGLYVFDGAAIPAATSVNPSATILAVAEHHCEALVRSLTGDPGWRAPEWGAVRPAPVPEDVAARRMAERRESTAGDGVRFAERMVAHDAAGGSAAELTLRARIDGLRGFADDPVHPVTVRGRLRVAGLLDAETRGTLELFPRAAPAMRYRLELEDDSGTRWHLEGVKETTRSGLAGLVRDLCTLDATIRPANGSGPGRRVTFRIPPGEVVRMLASLRGEGFTASRRLSATTRFAAFFTIGALRRKR</sequence>
<evidence type="ECO:0000256" key="14">
    <source>
        <dbReference type="ARBA" id="ARBA00049744"/>
    </source>
</evidence>
<dbReference type="InterPro" id="IPR007867">
    <property type="entry name" value="GMC_OxRtase_C"/>
</dbReference>
<proteinExistence type="inferred from homology"/>
<dbReference type="AlphaFoldDB" id="A0A941D655"/>
<comment type="caution">
    <text evidence="18">The sequence shown here is derived from an EMBL/GenBank/DDBJ whole genome shotgun (WGS) entry which is preliminary data.</text>
</comment>
<evidence type="ECO:0000256" key="7">
    <source>
        <dbReference type="ARBA" id="ARBA00023098"/>
    </source>
</evidence>
<evidence type="ECO:0000256" key="2">
    <source>
        <dbReference type="ARBA" id="ARBA00010790"/>
    </source>
</evidence>
<dbReference type="Pfam" id="PF00732">
    <property type="entry name" value="GMC_oxred_N"/>
    <property type="match status" value="1"/>
</dbReference>
<evidence type="ECO:0000259" key="16">
    <source>
        <dbReference type="Pfam" id="PF00732"/>
    </source>
</evidence>
<dbReference type="GO" id="GO:0008203">
    <property type="term" value="P:cholesterol metabolic process"/>
    <property type="evidence" value="ECO:0007669"/>
    <property type="project" value="UniProtKB-KW"/>
</dbReference>
<dbReference type="Proteomes" id="UP000677016">
    <property type="component" value="Unassembled WGS sequence"/>
</dbReference>
<evidence type="ECO:0000256" key="1">
    <source>
        <dbReference type="ARBA" id="ARBA00001974"/>
    </source>
</evidence>
<evidence type="ECO:0000256" key="6">
    <source>
        <dbReference type="ARBA" id="ARBA00023002"/>
    </source>
</evidence>
<evidence type="ECO:0000256" key="11">
    <source>
        <dbReference type="ARBA" id="ARBA00038856"/>
    </source>
</evidence>
<dbReference type="EMBL" id="JAGSNF010000001">
    <property type="protein sequence ID" value="MBR7741843.1"/>
    <property type="molecule type" value="Genomic_DNA"/>
</dbReference>
<evidence type="ECO:0000313" key="19">
    <source>
        <dbReference type="Proteomes" id="UP000677016"/>
    </source>
</evidence>
<dbReference type="Gene3D" id="3.50.50.60">
    <property type="entry name" value="FAD/NAD(P)-binding domain"/>
    <property type="match status" value="1"/>
</dbReference>
<feature type="domain" description="Glucose-methanol-choline oxidoreductase C-terminal" evidence="17">
    <location>
        <begin position="432"/>
        <end position="503"/>
    </location>
</feature>
<evidence type="ECO:0000256" key="3">
    <source>
        <dbReference type="ARBA" id="ARBA00022548"/>
    </source>
</evidence>
<name>A0A941D655_9MICO</name>
<accession>A0A941D655</accession>
<keyword evidence="5" id="KW-0274">FAD</keyword>
<dbReference type="PANTHER" id="PTHR47470:SF1">
    <property type="entry name" value="FAD-DEPENDENT OXIDOREDUCTASE 2 FAD BINDING DOMAIN-CONTAINING PROTEIN"/>
    <property type="match status" value="1"/>
</dbReference>
<organism evidence="18 19">
    <name type="scientific">Phycicoccus avicenniae</name>
    <dbReference type="NCBI Taxonomy" id="2828860"/>
    <lineage>
        <taxon>Bacteria</taxon>
        <taxon>Bacillati</taxon>
        <taxon>Actinomycetota</taxon>
        <taxon>Actinomycetes</taxon>
        <taxon>Micrococcales</taxon>
        <taxon>Intrasporangiaceae</taxon>
        <taxon>Phycicoccus</taxon>
    </lineage>
</organism>
<dbReference type="InterPro" id="IPR036188">
    <property type="entry name" value="FAD/NAD-bd_sf"/>
</dbReference>
<evidence type="ECO:0000256" key="8">
    <source>
        <dbReference type="ARBA" id="ARBA00023166"/>
    </source>
</evidence>
<evidence type="ECO:0000256" key="10">
    <source>
        <dbReference type="ARBA" id="ARBA00023235"/>
    </source>
</evidence>
<evidence type="ECO:0000313" key="18">
    <source>
        <dbReference type="EMBL" id="MBR7741843.1"/>
    </source>
</evidence>
<evidence type="ECO:0000259" key="17">
    <source>
        <dbReference type="Pfam" id="PF05199"/>
    </source>
</evidence>
<dbReference type="Gene3D" id="3.30.410.10">
    <property type="entry name" value="Cholesterol Oxidase, domain 2"/>
    <property type="match status" value="1"/>
</dbReference>
<dbReference type="GO" id="GO:0004769">
    <property type="term" value="F:steroid Delta-isomerase activity"/>
    <property type="evidence" value="ECO:0007669"/>
    <property type="project" value="UniProtKB-EC"/>
</dbReference>
<reference evidence="18" key="1">
    <citation type="submission" date="2021-04" db="EMBL/GenBank/DDBJ databases">
        <title>Phycicoccus avicenniae sp. nov., a novel endophytic actinomycetes isolated from branch of Avicennia mariana.</title>
        <authorList>
            <person name="Tuo L."/>
        </authorList>
    </citation>
    <scope>NUCLEOTIDE SEQUENCE</scope>
    <source>
        <strain evidence="18">BSK3Z-2</strain>
    </source>
</reference>
<comment type="pathway">
    <text evidence="12">Steroid metabolism; cholesterol degradation.</text>
</comment>
<evidence type="ECO:0000256" key="9">
    <source>
        <dbReference type="ARBA" id="ARBA00023221"/>
    </source>
</evidence>
<protein>
    <recommendedName>
        <fullName evidence="14">Cholesterol oxidase</fullName>
        <ecNumber evidence="13">1.1.3.6</ecNumber>
        <ecNumber evidence="11">5.3.3.1</ecNumber>
    </recommendedName>
    <alternativeName>
        <fullName evidence="15">Cholesterol isomerase</fullName>
    </alternativeName>
</protein>
<dbReference type="GO" id="GO:0016995">
    <property type="term" value="F:cholesterol oxidase activity"/>
    <property type="evidence" value="ECO:0007669"/>
    <property type="project" value="UniProtKB-EC"/>
</dbReference>
<keyword evidence="3" id="KW-0153">Cholesterol metabolism</keyword>
<dbReference type="EC" id="5.3.3.1" evidence="11"/>
<keyword evidence="8" id="KW-1207">Sterol metabolism</keyword>
<dbReference type="EC" id="1.1.3.6" evidence="13"/>
<dbReference type="Pfam" id="PF05199">
    <property type="entry name" value="GMC_oxred_C"/>
    <property type="match status" value="1"/>
</dbReference>
<gene>
    <name evidence="18" type="ORF">KC207_00865</name>
</gene>
<evidence type="ECO:0000256" key="5">
    <source>
        <dbReference type="ARBA" id="ARBA00022827"/>
    </source>
</evidence>
<keyword evidence="4" id="KW-0285">Flavoprotein</keyword>
<keyword evidence="19" id="KW-1185">Reference proteome</keyword>
<keyword evidence="9" id="KW-0753">Steroid metabolism</keyword>